<organism evidence="2 3">
    <name type="scientific">Starmerella bacillaris</name>
    <name type="common">Yeast</name>
    <name type="synonym">Candida zemplinina</name>
    <dbReference type="NCBI Taxonomy" id="1247836"/>
    <lineage>
        <taxon>Eukaryota</taxon>
        <taxon>Fungi</taxon>
        <taxon>Dikarya</taxon>
        <taxon>Ascomycota</taxon>
        <taxon>Saccharomycotina</taxon>
        <taxon>Dipodascomycetes</taxon>
        <taxon>Dipodascales</taxon>
        <taxon>Trichomonascaceae</taxon>
        <taxon>Starmerella</taxon>
    </lineage>
</organism>
<dbReference type="GO" id="GO:0006274">
    <property type="term" value="P:DNA replication termination"/>
    <property type="evidence" value="ECO:0007669"/>
    <property type="project" value="TreeGrafter"/>
</dbReference>
<accession>A0AAV5RFF4</accession>
<dbReference type="Proteomes" id="UP001362899">
    <property type="component" value="Unassembled WGS sequence"/>
</dbReference>
<dbReference type="Pfam" id="PF04641">
    <property type="entry name" value="Rtf2"/>
    <property type="match status" value="1"/>
</dbReference>
<evidence type="ECO:0000256" key="1">
    <source>
        <dbReference type="SAM" id="MobiDB-lite"/>
    </source>
</evidence>
<dbReference type="EMBL" id="BTGC01000001">
    <property type="protein sequence ID" value="GMM49498.1"/>
    <property type="molecule type" value="Genomic_DNA"/>
</dbReference>
<reference evidence="2 3" key="1">
    <citation type="journal article" date="2023" name="Elife">
        <title>Identification of key yeast species and microbe-microbe interactions impacting larval growth of Drosophila in the wild.</title>
        <authorList>
            <person name="Mure A."/>
            <person name="Sugiura Y."/>
            <person name="Maeda R."/>
            <person name="Honda K."/>
            <person name="Sakurai N."/>
            <person name="Takahashi Y."/>
            <person name="Watada M."/>
            <person name="Katoh T."/>
            <person name="Gotoh A."/>
            <person name="Gotoh Y."/>
            <person name="Taniguchi I."/>
            <person name="Nakamura K."/>
            <person name="Hayashi T."/>
            <person name="Katayama T."/>
            <person name="Uemura T."/>
            <person name="Hattori Y."/>
        </authorList>
    </citation>
    <scope>NUCLEOTIDE SEQUENCE [LARGE SCALE GENOMIC DNA]</scope>
    <source>
        <strain evidence="2 3">SB-73</strain>
    </source>
</reference>
<dbReference type="InterPro" id="IPR006735">
    <property type="entry name" value="Rtf2"/>
</dbReference>
<dbReference type="PANTHER" id="PTHR12775:SF0">
    <property type="entry name" value="REPLICATION TERMINATION FACTOR 2"/>
    <property type="match status" value="1"/>
</dbReference>
<keyword evidence="3" id="KW-1185">Reference proteome</keyword>
<comment type="caution">
    <text evidence="2">The sequence shown here is derived from an EMBL/GenBank/DDBJ whole genome shotgun (WGS) entry which is preliminary data.</text>
</comment>
<dbReference type="GO" id="GO:0005634">
    <property type="term" value="C:nucleus"/>
    <property type="evidence" value="ECO:0007669"/>
    <property type="project" value="TreeGrafter"/>
</dbReference>
<feature type="region of interest" description="Disordered" evidence="1">
    <location>
        <begin position="178"/>
        <end position="205"/>
    </location>
</feature>
<evidence type="ECO:0000313" key="2">
    <source>
        <dbReference type="EMBL" id="GMM49498.1"/>
    </source>
</evidence>
<evidence type="ECO:0008006" key="4">
    <source>
        <dbReference type="Google" id="ProtNLM"/>
    </source>
</evidence>
<dbReference type="PANTHER" id="PTHR12775">
    <property type="entry name" value="PROTEIN C20ORF43 HOMOLOG"/>
    <property type="match status" value="1"/>
</dbReference>
<dbReference type="AlphaFoldDB" id="A0AAV5RFF4"/>
<protein>
    <recommendedName>
        <fullName evidence="4">Replication termination factor 2</fullName>
    </recommendedName>
</protein>
<gene>
    <name evidence="2" type="ORF">DASB73_004560</name>
</gene>
<feature type="compositionally biased region" description="Basic residues" evidence="1">
    <location>
        <begin position="178"/>
        <end position="191"/>
    </location>
</feature>
<evidence type="ECO:0000313" key="3">
    <source>
        <dbReference type="Proteomes" id="UP001362899"/>
    </source>
</evidence>
<proteinExistence type="predicted"/>
<name>A0AAV5RFF4_STABA</name>
<sequence>MGADGGAIMKRSELVKTIKENKEEDVSADNAWENCQLSGELLSEPIVSDYKGFLYNKKSILEYLLGINSTEAVNISKFSHIKQLRDVVELHREFQGDEWVDSVDKQSVSAHKTSKGFGYIVECGHVLPLDFLKRSDCCYTCESSFEFYVIINPSTDISREHNLHRMQSLLERGKTHNLRQMKRQDRTKKRSFVASNSSKRKKSET</sequence>